<protein>
    <submittedName>
        <fullName evidence="1">Uncharacterized protein</fullName>
    </submittedName>
</protein>
<keyword evidence="2" id="KW-1185">Reference proteome</keyword>
<reference evidence="1" key="1">
    <citation type="submission" date="2020-08" db="EMBL/GenBank/DDBJ databases">
        <title>Genome public.</title>
        <authorList>
            <person name="Liu C."/>
            <person name="Sun Q."/>
        </authorList>
    </citation>
    <scope>NUCLEOTIDE SEQUENCE</scope>
    <source>
        <strain evidence="1">BX12</strain>
    </source>
</reference>
<gene>
    <name evidence="1" type="ORF">H9L42_14755</name>
</gene>
<dbReference type="RefSeq" id="WP_187304177.1">
    <property type="nucleotide sequence ID" value="NZ_JACRYT010000025.1"/>
</dbReference>
<sequence length="259" mass="29200">MIGIEKLKETLIHVVKNIETKGKLYEFQSALEMLEKTYGISIEKVKAVVDPLFLKIGSHHEPPMLLTTKGELEENLSLSERTEGATKIRLVNYAGTSFLANEVISTSYDPEWRTWFEDALDGGVLFNLVLTKPGTSAAEDAAKYKMYPEQGTDINKNNLILKNYEAIQALIAKQPHIKLLAKFTDVALPYGLFETIFPDKTKNHIKVDLYSPLTGNDSERPSFMVYKSKNPKLYNHFSTVITKLMEHKSAETVMNTLAP</sequence>
<comment type="caution">
    <text evidence="1">The sequence shown here is derived from an EMBL/GenBank/DDBJ whole genome shotgun (WGS) entry which is preliminary data.</text>
</comment>
<proteinExistence type="predicted"/>
<organism evidence="1 2">
    <name type="scientific">Zhenpiania hominis</name>
    <dbReference type="NCBI Taxonomy" id="2763644"/>
    <lineage>
        <taxon>Bacteria</taxon>
        <taxon>Bacillati</taxon>
        <taxon>Bacillota</taxon>
        <taxon>Clostridia</taxon>
        <taxon>Peptostreptococcales</taxon>
        <taxon>Anaerovoracaceae</taxon>
        <taxon>Zhenpiania</taxon>
    </lineage>
</organism>
<name>A0A923NR00_9FIRM</name>
<dbReference type="EMBL" id="JACRYT010000025">
    <property type="protein sequence ID" value="MBC6681080.1"/>
    <property type="molecule type" value="Genomic_DNA"/>
</dbReference>
<evidence type="ECO:0000313" key="2">
    <source>
        <dbReference type="Proteomes" id="UP000602647"/>
    </source>
</evidence>
<accession>A0A923NR00</accession>
<dbReference type="Proteomes" id="UP000602647">
    <property type="component" value="Unassembled WGS sequence"/>
</dbReference>
<dbReference type="AlphaFoldDB" id="A0A923NR00"/>
<evidence type="ECO:0000313" key="1">
    <source>
        <dbReference type="EMBL" id="MBC6681080.1"/>
    </source>
</evidence>